<evidence type="ECO:0000313" key="3">
    <source>
        <dbReference type="Proteomes" id="UP000187209"/>
    </source>
</evidence>
<name>A0A1R2C557_9CILI</name>
<protein>
    <submittedName>
        <fullName evidence="2">Uncharacterized protein</fullName>
    </submittedName>
</protein>
<feature type="region of interest" description="Disordered" evidence="1">
    <location>
        <begin position="94"/>
        <end position="118"/>
    </location>
</feature>
<organism evidence="2 3">
    <name type="scientific">Stentor coeruleus</name>
    <dbReference type="NCBI Taxonomy" id="5963"/>
    <lineage>
        <taxon>Eukaryota</taxon>
        <taxon>Sar</taxon>
        <taxon>Alveolata</taxon>
        <taxon>Ciliophora</taxon>
        <taxon>Postciliodesmatophora</taxon>
        <taxon>Heterotrichea</taxon>
        <taxon>Heterotrichida</taxon>
        <taxon>Stentoridae</taxon>
        <taxon>Stentor</taxon>
    </lineage>
</organism>
<proteinExistence type="predicted"/>
<evidence type="ECO:0000313" key="2">
    <source>
        <dbReference type="EMBL" id="OMJ84065.1"/>
    </source>
</evidence>
<keyword evidence="3" id="KW-1185">Reference proteome</keyword>
<gene>
    <name evidence="2" type="ORF">SteCoe_14876</name>
</gene>
<accession>A0A1R2C557</accession>
<dbReference type="EMBL" id="MPUH01000281">
    <property type="protein sequence ID" value="OMJ84065.1"/>
    <property type="molecule type" value="Genomic_DNA"/>
</dbReference>
<evidence type="ECO:0000256" key="1">
    <source>
        <dbReference type="SAM" id="MobiDB-lite"/>
    </source>
</evidence>
<feature type="region of interest" description="Disordered" evidence="1">
    <location>
        <begin position="291"/>
        <end position="311"/>
    </location>
</feature>
<sequence>MTEDERRLAKLSQTMNNKSLYSYNNGKINEDHYKKTLYKLQVALKTEKFKNQEDLSNYNMSVQAKINEDTMKKLTYIHHSKVLQAQIKEKHLKKQINHESPQPPFISNYPSTPTPKNYRLRNDLLDQIKENDEKRKRSKEEDIKYGQQLIEKYQKELEDEFIGKTNAYQALHNNLKESWEQTIKVKKMKKELEKIRIYGPKLEIPNVVIPVEETYHEVQDRQNEQKIVYKKNYAKPERTYNWRAELRSISVQPPSSPLASKSFDGVIEKFSTLHTREKKVRGDKEKLLKYFKDKKHSRESKNNNKLPSIQG</sequence>
<reference evidence="2 3" key="1">
    <citation type="submission" date="2016-11" db="EMBL/GenBank/DDBJ databases">
        <title>The macronuclear genome of Stentor coeruleus: a giant cell with tiny introns.</title>
        <authorList>
            <person name="Slabodnick M."/>
            <person name="Ruby J.G."/>
            <person name="Reiff S.B."/>
            <person name="Swart E.C."/>
            <person name="Gosai S."/>
            <person name="Prabakaran S."/>
            <person name="Witkowska E."/>
            <person name="Larue G.E."/>
            <person name="Fisher S."/>
            <person name="Freeman R.M."/>
            <person name="Gunawardena J."/>
            <person name="Chu W."/>
            <person name="Stover N.A."/>
            <person name="Gregory B.D."/>
            <person name="Nowacki M."/>
            <person name="Derisi J."/>
            <person name="Roy S.W."/>
            <person name="Marshall W.F."/>
            <person name="Sood P."/>
        </authorList>
    </citation>
    <scope>NUCLEOTIDE SEQUENCE [LARGE SCALE GENOMIC DNA]</scope>
    <source>
        <strain evidence="2">WM001</strain>
    </source>
</reference>
<dbReference type="Proteomes" id="UP000187209">
    <property type="component" value="Unassembled WGS sequence"/>
</dbReference>
<comment type="caution">
    <text evidence="2">The sequence shown here is derived from an EMBL/GenBank/DDBJ whole genome shotgun (WGS) entry which is preliminary data.</text>
</comment>
<dbReference type="AlphaFoldDB" id="A0A1R2C557"/>